<evidence type="ECO:0000259" key="2">
    <source>
        <dbReference type="Pfam" id="PF13717"/>
    </source>
</evidence>
<keyword evidence="1" id="KW-1133">Transmembrane helix</keyword>
<keyword evidence="4" id="KW-1185">Reference proteome</keyword>
<evidence type="ECO:0000313" key="4">
    <source>
        <dbReference type="Proteomes" id="UP000245461"/>
    </source>
</evidence>
<keyword evidence="1" id="KW-0472">Membrane</keyword>
<organism evidence="3 4">
    <name type="scientific">Zavarzinia aquatilis</name>
    <dbReference type="NCBI Taxonomy" id="2211142"/>
    <lineage>
        <taxon>Bacteria</taxon>
        <taxon>Pseudomonadati</taxon>
        <taxon>Pseudomonadota</taxon>
        <taxon>Alphaproteobacteria</taxon>
        <taxon>Rhodospirillales</taxon>
        <taxon>Zavarziniaceae</taxon>
        <taxon>Zavarzinia</taxon>
    </lineage>
</organism>
<protein>
    <recommendedName>
        <fullName evidence="2">Zinc finger/thioredoxin putative domain-containing protein</fullName>
    </recommendedName>
</protein>
<dbReference type="Pfam" id="PF13717">
    <property type="entry name" value="Zn_ribbon_4"/>
    <property type="match status" value="1"/>
</dbReference>
<feature type="transmembrane region" description="Helical" evidence="1">
    <location>
        <begin position="83"/>
        <end position="103"/>
    </location>
</feature>
<accession>A0A317EEC7</accession>
<evidence type="ECO:0000313" key="3">
    <source>
        <dbReference type="EMBL" id="PWR25387.1"/>
    </source>
</evidence>
<dbReference type="InterPro" id="IPR011723">
    <property type="entry name" value="Znf/thioredoxin_put"/>
</dbReference>
<evidence type="ECO:0000256" key="1">
    <source>
        <dbReference type="SAM" id="Phobius"/>
    </source>
</evidence>
<dbReference type="RefSeq" id="WP_109903783.1">
    <property type="nucleotide sequence ID" value="NZ_QGLE01000002.1"/>
</dbReference>
<comment type="caution">
    <text evidence="3">The sequence shown here is derived from an EMBL/GenBank/DDBJ whole genome shotgun (WGS) entry which is preliminary data.</text>
</comment>
<dbReference type="EMBL" id="QGLE01000002">
    <property type="protein sequence ID" value="PWR25387.1"/>
    <property type="molecule type" value="Genomic_DNA"/>
</dbReference>
<dbReference type="AlphaFoldDB" id="A0A317EEC7"/>
<name>A0A317EEC7_9PROT</name>
<dbReference type="OrthoDB" id="7159357at2"/>
<dbReference type="Proteomes" id="UP000245461">
    <property type="component" value="Unassembled WGS sequence"/>
</dbReference>
<proteinExistence type="predicted"/>
<dbReference type="NCBIfam" id="TIGR02098">
    <property type="entry name" value="MJ0042_CXXC"/>
    <property type="match status" value="1"/>
</dbReference>
<feature type="domain" description="Zinc finger/thioredoxin putative" evidence="2">
    <location>
        <begin position="1"/>
        <end position="36"/>
    </location>
</feature>
<gene>
    <name evidence="3" type="ORF">DKG74_04950</name>
</gene>
<sequence>MIITCPSCSTRYLLPPAALSPAGREVRCARCGNVWFQQPPDDMPHTVNLIEPTRSAGGAAMNVDAPTRNLPGPPLTHPRRGAALGWLLFFVVIAGGLAAAAAFREQVVEAWPPSGKLYELVGLPVAAYGLSLSTPTTERSSEGGAEILTVAGSIRSTIGQERPVPPLWVSLLDDQGRILRRELASPEPNLLPAGGEARYKVRFAAPPTEATRIAVTFGESP</sequence>
<reference evidence="3 4" key="1">
    <citation type="submission" date="2018-05" db="EMBL/GenBank/DDBJ databases">
        <title>Zavarzinia sp. HR-AS.</title>
        <authorList>
            <person name="Lee Y."/>
            <person name="Jeon C.O."/>
        </authorList>
    </citation>
    <scope>NUCLEOTIDE SEQUENCE [LARGE SCALE GENOMIC DNA]</scope>
    <source>
        <strain evidence="3 4">HR-AS</strain>
    </source>
</reference>
<keyword evidence="1" id="KW-0812">Transmembrane</keyword>